<evidence type="ECO:0000256" key="6">
    <source>
        <dbReference type="SAM" id="Phobius"/>
    </source>
</evidence>
<evidence type="ECO:0000313" key="8">
    <source>
        <dbReference type="EMBL" id="KAE9962503.1"/>
    </source>
</evidence>
<keyword evidence="3 6" id="KW-1133">Transmembrane helix</keyword>
<evidence type="ECO:0000256" key="5">
    <source>
        <dbReference type="ARBA" id="ARBA00038359"/>
    </source>
</evidence>
<evidence type="ECO:0000313" key="11">
    <source>
        <dbReference type="Proteomes" id="UP000447873"/>
    </source>
</evidence>
<feature type="transmembrane region" description="Helical" evidence="6">
    <location>
        <begin position="121"/>
        <end position="149"/>
    </location>
</feature>
<name>A0A8H3U3E6_VENIN</name>
<comment type="subcellular location">
    <subcellularLocation>
        <location evidence="1">Membrane</location>
        <topology evidence="1">Multi-pass membrane protein</topology>
    </subcellularLocation>
</comment>
<evidence type="ECO:0000259" key="7">
    <source>
        <dbReference type="Pfam" id="PF20684"/>
    </source>
</evidence>
<protein>
    <recommendedName>
        <fullName evidence="7">Rhodopsin domain-containing protein</fullName>
    </recommendedName>
</protein>
<dbReference type="GO" id="GO:0016020">
    <property type="term" value="C:membrane"/>
    <property type="evidence" value="ECO:0007669"/>
    <property type="project" value="UniProtKB-SubCell"/>
</dbReference>
<comment type="caution">
    <text evidence="8">The sequence shown here is derived from an EMBL/GenBank/DDBJ whole genome shotgun (WGS) entry which is preliminary data.</text>
</comment>
<comment type="similarity">
    <text evidence="5">Belongs to the SAT4 family.</text>
</comment>
<evidence type="ECO:0000256" key="3">
    <source>
        <dbReference type="ARBA" id="ARBA00022989"/>
    </source>
</evidence>
<evidence type="ECO:0000256" key="2">
    <source>
        <dbReference type="ARBA" id="ARBA00022692"/>
    </source>
</evidence>
<dbReference type="AlphaFoldDB" id="A0A8H3U3E6"/>
<evidence type="ECO:0000256" key="1">
    <source>
        <dbReference type="ARBA" id="ARBA00004141"/>
    </source>
</evidence>
<organism evidence="8 10">
    <name type="scientific">Venturia inaequalis</name>
    <name type="common">Apple scab fungus</name>
    <dbReference type="NCBI Taxonomy" id="5025"/>
    <lineage>
        <taxon>Eukaryota</taxon>
        <taxon>Fungi</taxon>
        <taxon>Dikarya</taxon>
        <taxon>Ascomycota</taxon>
        <taxon>Pezizomycotina</taxon>
        <taxon>Dothideomycetes</taxon>
        <taxon>Pleosporomycetidae</taxon>
        <taxon>Venturiales</taxon>
        <taxon>Venturiaceae</taxon>
        <taxon>Venturia</taxon>
    </lineage>
</organism>
<feature type="transmembrane region" description="Helical" evidence="6">
    <location>
        <begin position="45"/>
        <end position="68"/>
    </location>
</feature>
<feature type="transmembrane region" description="Helical" evidence="6">
    <location>
        <begin position="161"/>
        <end position="182"/>
    </location>
</feature>
<dbReference type="Proteomes" id="UP000447873">
    <property type="component" value="Unassembled WGS sequence"/>
</dbReference>
<feature type="transmembrane region" description="Helical" evidence="6">
    <location>
        <begin position="188"/>
        <end position="205"/>
    </location>
</feature>
<sequence>MEVPNPNIPASPDLQTTVTAYQIPLSAIALWPPANYEHPERRFGLAPFAFFMQILTTVVLAGRIWARLTRRAGTFGADDVLIIFAWLFGTAFTAVSIYGIVDGGFDRHVWDVEQSLVVQAGFAAWAAEGLFLFSSSLTKISILLFYRRLVDRSCSKRMKKLIYGLIGLTVAYVIVFGAPLLLSCQPIASAWLSLNIFYAVPYQCISRKYSDTLAGVISVISDAYVLAIPEVVVYRLKLQRRKKIVLFALFGSGAIVVGAGIARTVWLSRLHTDSRRDLTWIAYELVIWTTIEMQGNIICASAPALKALVSAYFVEVQGDKPLESLIGHIGSYDSKSDANSSDWPLGSNAKNDMEKPMALISEKPIWTEEKPPTPPKDDIKGWEDGMYGGITVTERYSVVSADPFPLGRGDGSKKGRKVLGC</sequence>
<dbReference type="Proteomes" id="UP000433883">
    <property type="component" value="Unassembled WGS sequence"/>
</dbReference>
<evidence type="ECO:0000313" key="10">
    <source>
        <dbReference type="Proteomes" id="UP000433883"/>
    </source>
</evidence>
<reference evidence="8 10" key="1">
    <citation type="submission" date="2019-11" db="EMBL/GenBank/DDBJ databases">
        <title>Venturia inaequalis Genome Resource.</title>
        <authorList>
            <person name="Lichtner F.J."/>
        </authorList>
    </citation>
    <scope>NUCLEOTIDE SEQUENCE [LARGE SCALE GENOMIC DNA]</scope>
    <source>
        <strain evidence="9 11">120213</strain>
        <strain evidence="8">Bline_iso_100314</strain>
    </source>
</reference>
<keyword evidence="2 6" id="KW-0812">Transmembrane</keyword>
<feature type="transmembrane region" description="Helical" evidence="6">
    <location>
        <begin position="244"/>
        <end position="266"/>
    </location>
</feature>
<accession>A0A8H3U3E6</accession>
<dbReference type="EMBL" id="WNWQ01001032">
    <property type="protein sequence ID" value="KAE9962503.1"/>
    <property type="molecule type" value="Genomic_DNA"/>
</dbReference>
<gene>
    <name evidence="8" type="ORF">BLS_000253</name>
    <name evidence="9" type="ORF">EG328_007738</name>
</gene>
<dbReference type="PANTHER" id="PTHR33048">
    <property type="entry name" value="PTH11-LIKE INTEGRAL MEMBRANE PROTEIN (AFU_ORTHOLOGUE AFUA_5G11245)"/>
    <property type="match status" value="1"/>
</dbReference>
<dbReference type="InterPro" id="IPR049326">
    <property type="entry name" value="Rhodopsin_dom_fungi"/>
</dbReference>
<dbReference type="OrthoDB" id="4525788at2759"/>
<proteinExistence type="inferred from homology"/>
<dbReference type="Pfam" id="PF20684">
    <property type="entry name" value="Fung_rhodopsin"/>
    <property type="match status" value="1"/>
</dbReference>
<dbReference type="PANTHER" id="PTHR33048:SF129">
    <property type="entry name" value="INTEGRAL MEMBRANE PROTEIN-RELATED"/>
    <property type="match status" value="1"/>
</dbReference>
<feature type="domain" description="Rhodopsin" evidence="7">
    <location>
        <begin position="63"/>
        <end position="310"/>
    </location>
</feature>
<evidence type="ECO:0000313" key="9">
    <source>
        <dbReference type="EMBL" id="KAE9985198.1"/>
    </source>
</evidence>
<dbReference type="InterPro" id="IPR052337">
    <property type="entry name" value="SAT4-like"/>
</dbReference>
<evidence type="ECO:0000256" key="4">
    <source>
        <dbReference type="ARBA" id="ARBA00023136"/>
    </source>
</evidence>
<feature type="transmembrane region" description="Helical" evidence="6">
    <location>
        <begin position="80"/>
        <end position="101"/>
    </location>
</feature>
<keyword evidence="4 6" id="KW-0472">Membrane</keyword>
<dbReference type="EMBL" id="WNWS01000042">
    <property type="protein sequence ID" value="KAE9985198.1"/>
    <property type="molecule type" value="Genomic_DNA"/>
</dbReference>